<dbReference type="Gene3D" id="3.90.220.20">
    <property type="entry name" value="DNA methylase specificity domains"/>
    <property type="match status" value="2"/>
</dbReference>
<evidence type="ECO:0000259" key="5">
    <source>
        <dbReference type="Pfam" id="PF01420"/>
    </source>
</evidence>
<sequence length="403" mass="46382">MSIKSPEIRFNGYTDDWEQRKLNKLAEFAKGSGYSKSDLKSEGTPVIHYGRLYTNYETLIKEVDTFVEAKENSIISKGNEVIVPASGETSEDISRASVVVKPGIILGGDLNIIKPNLLINSAFLALTISNGDQQKELTRRAQGKSVVHIRNSDLKEVNLSYPKVAEQNKIGIFFEQLENTIALYQRQLDNLRESKKGFLQKMFPNQGEKVPGIRFKEFTDAWERRKLGEYIEDYVEKTTIQNQYPVLTSSQRQGIVLQEEYFSNRQVTTNNNIGYFVLPRGYFTFRSRSDNDIFIFNRNDLIDKGIISYFYPVFTLKHADSNFFLHRINNGIQRQITIAAEGTGQHVLSLKKFKNISTMFSNLDEQQKMGAFFKQIDKTIDLHQQQLETLKQTKKAFLQKMFV</sequence>
<evidence type="ECO:0000313" key="7">
    <source>
        <dbReference type="Proteomes" id="UP000195611"/>
    </source>
</evidence>
<dbReference type="InterPro" id="IPR052021">
    <property type="entry name" value="Type-I_RS_S_subunit"/>
</dbReference>
<evidence type="ECO:0000256" key="4">
    <source>
        <dbReference type="SAM" id="Coils"/>
    </source>
</evidence>
<dbReference type="GO" id="GO:0009035">
    <property type="term" value="F:type I site-specific deoxyribonuclease activity"/>
    <property type="evidence" value="ECO:0007669"/>
    <property type="project" value="UniProtKB-EC"/>
</dbReference>
<dbReference type="GO" id="GO:0003677">
    <property type="term" value="F:DNA binding"/>
    <property type="evidence" value="ECO:0007669"/>
    <property type="project" value="UniProtKB-KW"/>
</dbReference>
<evidence type="ECO:0000256" key="3">
    <source>
        <dbReference type="ARBA" id="ARBA00023125"/>
    </source>
</evidence>
<keyword evidence="3" id="KW-0238">DNA-binding</keyword>
<dbReference type="InterPro" id="IPR044946">
    <property type="entry name" value="Restrct_endonuc_typeI_TRD_sf"/>
</dbReference>
<dbReference type="GO" id="GO:0009307">
    <property type="term" value="P:DNA restriction-modification system"/>
    <property type="evidence" value="ECO:0007669"/>
    <property type="project" value="UniProtKB-KW"/>
</dbReference>
<keyword evidence="6" id="KW-0378">Hydrolase</keyword>
<organism evidence="6 7">
    <name type="scientific">Marinilactibacillus psychrotolerans 42ea</name>
    <dbReference type="NCBI Taxonomy" id="1255609"/>
    <lineage>
        <taxon>Bacteria</taxon>
        <taxon>Bacillati</taxon>
        <taxon>Bacillota</taxon>
        <taxon>Bacilli</taxon>
        <taxon>Lactobacillales</taxon>
        <taxon>Carnobacteriaceae</taxon>
        <taxon>Marinilactibacillus</taxon>
    </lineage>
</organism>
<protein>
    <submittedName>
        <fullName evidence="6">Type I restriction-modification system, specificity subunit S</fullName>
        <ecNumber evidence="6">3.1.21.3</ecNumber>
    </submittedName>
</protein>
<evidence type="ECO:0000256" key="2">
    <source>
        <dbReference type="ARBA" id="ARBA00022747"/>
    </source>
</evidence>
<dbReference type="Proteomes" id="UP000195611">
    <property type="component" value="Unassembled WGS sequence"/>
</dbReference>
<feature type="coiled-coil region" evidence="4">
    <location>
        <begin position="373"/>
        <end position="400"/>
    </location>
</feature>
<keyword evidence="2" id="KW-0680">Restriction system</keyword>
<evidence type="ECO:0000256" key="1">
    <source>
        <dbReference type="ARBA" id="ARBA00010923"/>
    </source>
</evidence>
<reference evidence="6 7" key="1">
    <citation type="submission" date="2017-02" db="EMBL/GenBank/DDBJ databases">
        <authorList>
            <person name="Peterson S.W."/>
        </authorList>
    </citation>
    <scope>NUCLEOTIDE SEQUENCE [LARGE SCALE GENOMIC DNA]</scope>
    <source>
        <strain evidence="6 7">42ea</strain>
    </source>
</reference>
<dbReference type="InterPro" id="IPR000055">
    <property type="entry name" value="Restrct_endonuc_typeI_TRD"/>
</dbReference>
<dbReference type="Pfam" id="PF01420">
    <property type="entry name" value="Methylase_S"/>
    <property type="match status" value="2"/>
</dbReference>
<dbReference type="RefSeq" id="WP_087057266.1">
    <property type="nucleotide sequence ID" value="NZ_FUKW01000041.1"/>
</dbReference>
<dbReference type="EC" id="3.1.21.3" evidence="6"/>
<keyword evidence="4" id="KW-0175">Coiled coil</keyword>
<feature type="coiled-coil region" evidence="4">
    <location>
        <begin position="174"/>
        <end position="201"/>
    </location>
</feature>
<feature type="domain" description="Type I restriction modification DNA specificity" evidence="5">
    <location>
        <begin position="15"/>
        <end position="190"/>
    </location>
</feature>
<comment type="similarity">
    <text evidence="1">Belongs to the type-I restriction system S methylase family.</text>
</comment>
<dbReference type="AlphaFoldDB" id="A0A1R4ISS0"/>
<dbReference type="PANTHER" id="PTHR30408">
    <property type="entry name" value="TYPE-1 RESTRICTION ENZYME ECOKI SPECIFICITY PROTEIN"/>
    <property type="match status" value="1"/>
</dbReference>
<dbReference type="SUPFAM" id="SSF116734">
    <property type="entry name" value="DNA methylase specificity domain"/>
    <property type="match status" value="2"/>
</dbReference>
<name>A0A1R4ISS0_9LACT</name>
<accession>A0A1R4ISS0</accession>
<gene>
    <name evidence="6" type="ORF">FM115_02455</name>
</gene>
<dbReference type="EMBL" id="FUKW01000041">
    <property type="protein sequence ID" value="SJN22910.1"/>
    <property type="molecule type" value="Genomic_DNA"/>
</dbReference>
<dbReference type="PANTHER" id="PTHR30408:SF12">
    <property type="entry name" value="TYPE I RESTRICTION ENZYME MJAVIII SPECIFICITY SUBUNIT"/>
    <property type="match status" value="1"/>
</dbReference>
<evidence type="ECO:0000313" key="6">
    <source>
        <dbReference type="EMBL" id="SJN22910.1"/>
    </source>
</evidence>
<feature type="domain" description="Type I restriction modification DNA specificity" evidence="5">
    <location>
        <begin position="242"/>
        <end position="392"/>
    </location>
</feature>
<proteinExistence type="inferred from homology"/>